<dbReference type="RefSeq" id="WP_345246394.1">
    <property type="nucleotide sequence ID" value="NZ_BAABHD010000072.1"/>
</dbReference>
<gene>
    <name evidence="2" type="ORF">GCM10023189_40320</name>
</gene>
<keyword evidence="3" id="KW-1185">Reference proteome</keyword>
<accession>A0ABP8NBR7</accession>
<proteinExistence type="predicted"/>
<evidence type="ECO:0000259" key="1">
    <source>
        <dbReference type="Pfam" id="PF20026"/>
    </source>
</evidence>
<reference evidence="3" key="1">
    <citation type="journal article" date="2019" name="Int. J. Syst. Evol. Microbiol.">
        <title>The Global Catalogue of Microorganisms (GCM) 10K type strain sequencing project: providing services to taxonomists for standard genome sequencing and annotation.</title>
        <authorList>
            <consortium name="The Broad Institute Genomics Platform"/>
            <consortium name="The Broad Institute Genome Sequencing Center for Infectious Disease"/>
            <person name="Wu L."/>
            <person name="Ma J."/>
        </authorList>
    </citation>
    <scope>NUCLEOTIDE SEQUENCE [LARGE SCALE GENOMIC DNA]</scope>
    <source>
        <strain evidence="3">JCM 17927</strain>
    </source>
</reference>
<feature type="domain" description="DUF6434" evidence="1">
    <location>
        <begin position="77"/>
        <end position="136"/>
    </location>
</feature>
<evidence type="ECO:0000313" key="2">
    <source>
        <dbReference type="EMBL" id="GAA4462955.1"/>
    </source>
</evidence>
<organism evidence="2 3">
    <name type="scientific">Nibrella saemangeumensis</name>
    <dbReference type="NCBI Taxonomy" id="1084526"/>
    <lineage>
        <taxon>Bacteria</taxon>
        <taxon>Pseudomonadati</taxon>
        <taxon>Bacteroidota</taxon>
        <taxon>Cytophagia</taxon>
        <taxon>Cytophagales</taxon>
        <taxon>Spirosomataceae</taxon>
        <taxon>Nibrella</taxon>
    </lineage>
</organism>
<dbReference type="Proteomes" id="UP001501175">
    <property type="component" value="Unassembled WGS sequence"/>
</dbReference>
<protein>
    <recommendedName>
        <fullName evidence="1">DUF6434 domain-containing protein</fullName>
    </recommendedName>
</protein>
<dbReference type="Pfam" id="PF20026">
    <property type="entry name" value="DUF6434"/>
    <property type="match status" value="1"/>
</dbReference>
<dbReference type="EMBL" id="BAABHD010000072">
    <property type="protein sequence ID" value="GAA4462955.1"/>
    <property type="molecule type" value="Genomic_DNA"/>
</dbReference>
<comment type="caution">
    <text evidence="2">The sequence shown here is derived from an EMBL/GenBank/DDBJ whole genome shotgun (WGS) entry which is preliminary data.</text>
</comment>
<dbReference type="Pfam" id="PF18953">
    <property type="entry name" value="SAP_new25"/>
    <property type="match status" value="1"/>
</dbReference>
<sequence length="200" mass="23368">MDTKGVRPALTPETSIADFRNFYWYKEELIKFCATHGIPVSGMKHELYERIEEFLRTGKVKKEKLARKIAAATIRTSPLTLDTLVNETYRCNNETRNFFKSVIGAHFHFTAHLQAFLKANRDCGLTYGDLAKEWEAEYERRKDKSYKAPIMKTWEYNQFTRDYLADTSNKGKGIKEAAAAWKKIRANKGPRTYEEFKKLF</sequence>
<evidence type="ECO:0000313" key="3">
    <source>
        <dbReference type="Proteomes" id="UP001501175"/>
    </source>
</evidence>
<name>A0ABP8NBR7_9BACT</name>
<dbReference type="InterPro" id="IPR045492">
    <property type="entry name" value="DUF6434"/>
</dbReference>